<comment type="subcellular location">
    <subcellularLocation>
        <location evidence="1">Cell membrane</location>
        <topology evidence="1">Multi-pass membrane protein</topology>
    </subcellularLocation>
</comment>
<gene>
    <name evidence="10" type="ORF">H9630_12475</name>
</gene>
<dbReference type="CDD" id="cd03254">
    <property type="entry name" value="ABCC_Glucan_exporter_like"/>
    <property type="match status" value="1"/>
</dbReference>
<evidence type="ECO:0000256" key="5">
    <source>
        <dbReference type="ARBA" id="ARBA00022989"/>
    </source>
</evidence>
<dbReference type="CDD" id="cd18544">
    <property type="entry name" value="ABC_6TM_TmrA_like"/>
    <property type="match status" value="1"/>
</dbReference>
<keyword evidence="3" id="KW-0547">Nucleotide-binding</keyword>
<keyword evidence="6 7" id="KW-0472">Membrane</keyword>
<dbReference type="EMBL" id="JACSPU010000004">
    <property type="protein sequence ID" value="MBD8015635.1"/>
    <property type="molecule type" value="Genomic_DNA"/>
</dbReference>
<dbReference type="InterPro" id="IPR039421">
    <property type="entry name" value="Type_1_exporter"/>
</dbReference>
<evidence type="ECO:0000256" key="3">
    <source>
        <dbReference type="ARBA" id="ARBA00022741"/>
    </source>
</evidence>
<dbReference type="SUPFAM" id="SSF52540">
    <property type="entry name" value="P-loop containing nucleoside triphosphate hydrolases"/>
    <property type="match status" value="1"/>
</dbReference>
<evidence type="ECO:0000313" key="11">
    <source>
        <dbReference type="Proteomes" id="UP000658980"/>
    </source>
</evidence>
<organism evidence="10 11">
    <name type="scientific">Planococcus wigleyi</name>
    <dbReference type="NCBI Taxonomy" id="2762216"/>
    <lineage>
        <taxon>Bacteria</taxon>
        <taxon>Bacillati</taxon>
        <taxon>Bacillota</taxon>
        <taxon>Bacilli</taxon>
        <taxon>Bacillales</taxon>
        <taxon>Caryophanaceae</taxon>
        <taxon>Planococcus</taxon>
    </lineage>
</organism>
<keyword evidence="4 10" id="KW-0067">ATP-binding</keyword>
<dbReference type="Proteomes" id="UP000658980">
    <property type="component" value="Unassembled WGS sequence"/>
</dbReference>
<proteinExistence type="predicted"/>
<feature type="transmembrane region" description="Helical" evidence="7">
    <location>
        <begin position="72"/>
        <end position="96"/>
    </location>
</feature>
<evidence type="ECO:0000256" key="4">
    <source>
        <dbReference type="ARBA" id="ARBA00022840"/>
    </source>
</evidence>
<evidence type="ECO:0000259" key="9">
    <source>
        <dbReference type="PROSITE" id="PS50929"/>
    </source>
</evidence>
<dbReference type="SUPFAM" id="SSF90123">
    <property type="entry name" value="ABC transporter transmembrane region"/>
    <property type="match status" value="1"/>
</dbReference>
<dbReference type="RefSeq" id="WP_191715812.1">
    <property type="nucleotide sequence ID" value="NZ_JACSPU010000004.1"/>
</dbReference>
<dbReference type="InterPro" id="IPR003439">
    <property type="entry name" value="ABC_transporter-like_ATP-bd"/>
</dbReference>
<keyword evidence="2 7" id="KW-0812">Transmembrane</keyword>
<evidence type="ECO:0000256" key="6">
    <source>
        <dbReference type="ARBA" id="ARBA00023136"/>
    </source>
</evidence>
<dbReference type="PROSITE" id="PS00211">
    <property type="entry name" value="ABC_TRANSPORTER_1"/>
    <property type="match status" value="1"/>
</dbReference>
<dbReference type="PROSITE" id="PS50893">
    <property type="entry name" value="ABC_TRANSPORTER_2"/>
    <property type="match status" value="1"/>
</dbReference>
<evidence type="ECO:0000313" key="10">
    <source>
        <dbReference type="EMBL" id="MBD8015635.1"/>
    </source>
</evidence>
<reference evidence="10 11" key="1">
    <citation type="submission" date="2020-08" db="EMBL/GenBank/DDBJ databases">
        <title>A Genomic Blueprint of the Chicken Gut Microbiome.</title>
        <authorList>
            <person name="Gilroy R."/>
            <person name="Ravi A."/>
            <person name="Getino M."/>
            <person name="Pursley I."/>
            <person name="Horton D.L."/>
            <person name="Alikhan N.-F."/>
            <person name="Baker D."/>
            <person name="Gharbi K."/>
            <person name="Hall N."/>
            <person name="Watson M."/>
            <person name="Adriaenssens E.M."/>
            <person name="Foster-Nyarko E."/>
            <person name="Jarju S."/>
            <person name="Secka A."/>
            <person name="Antonio M."/>
            <person name="Oren A."/>
            <person name="Chaudhuri R."/>
            <person name="La Ragione R.M."/>
            <person name="Hildebrand F."/>
            <person name="Pallen M.J."/>
        </authorList>
    </citation>
    <scope>NUCLEOTIDE SEQUENCE [LARGE SCALE GENOMIC DNA]</scope>
    <source>
        <strain evidence="10 11">Sa1BUA13</strain>
    </source>
</reference>
<sequence length="594" mass="67221">MLAKETQKQQELTGRDQWIVFQRLLKYLAPHKKMLILALGLLILTVLGDVLGPLLIKIFIDDYLTPGSFPTGPIIGLAGAYLFIQTSNVIISYFQLLKFQEVALKIIQQLRIDAFAKVHGLGMRYFDQTPAGGIVSRVTNDTEAIKEMFVTVLIGFIQSTFLIVGVYIAMFFLNIRLALITLLLLPILGWIIYLYRKYSSVFYQDLRERLGQLNAKLSESIQGMGMIQAFGQETRLKDEFNKINDKHWQAGKRNIKIDGLLLRPAIDLVYALALIMLLSYFGITSFSNTVEVGVIYAFVTYIDRFFEPINQVMQRLSIFQQAIVAASRVFLLLDEQEKAPRQFGTAGEITNGEIEFRNVSFSYDGNKEVLKNISFKAKPGQTIALVGHTGSGKSSIINLLLRFYEFEKGEILIDGNSVKEYETDELRRKMGLVLQDPFLFYGTIASNIRLYDQTLTNDEVRKASEFVQANPFIEALPQGYNQQVTERGSTFSSGQRQLVAFARTMATDPKILVLDEATANIDTETEVAIQASLERMRRGRTTIAIAHRLSTIQDADLILVLHNGEIVEQGTHQQLLYQRGLYHKMYLLQNGIVE</sequence>
<feature type="domain" description="ABC transporter" evidence="8">
    <location>
        <begin position="354"/>
        <end position="588"/>
    </location>
</feature>
<feature type="transmembrane region" description="Helical" evidence="7">
    <location>
        <begin position="175"/>
        <end position="195"/>
    </location>
</feature>
<evidence type="ECO:0000259" key="8">
    <source>
        <dbReference type="PROSITE" id="PS50893"/>
    </source>
</evidence>
<dbReference type="InterPro" id="IPR003593">
    <property type="entry name" value="AAA+_ATPase"/>
</dbReference>
<feature type="transmembrane region" description="Helical" evidence="7">
    <location>
        <begin position="149"/>
        <end position="169"/>
    </location>
</feature>
<feature type="domain" description="ABC transmembrane type-1" evidence="9">
    <location>
        <begin position="36"/>
        <end position="321"/>
    </location>
</feature>
<comment type="caution">
    <text evidence="10">The sequence shown here is derived from an EMBL/GenBank/DDBJ whole genome shotgun (WGS) entry which is preliminary data.</text>
</comment>
<dbReference type="PANTHER" id="PTHR43394:SF1">
    <property type="entry name" value="ATP-BINDING CASSETTE SUB-FAMILY B MEMBER 10, MITOCHONDRIAL"/>
    <property type="match status" value="1"/>
</dbReference>
<accession>A0ABR8WF60</accession>
<keyword evidence="11" id="KW-1185">Reference proteome</keyword>
<dbReference type="Gene3D" id="3.40.50.300">
    <property type="entry name" value="P-loop containing nucleotide triphosphate hydrolases"/>
    <property type="match status" value="1"/>
</dbReference>
<dbReference type="PROSITE" id="PS50929">
    <property type="entry name" value="ABC_TM1F"/>
    <property type="match status" value="1"/>
</dbReference>
<evidence type="ECO:0000256" key="1">
    <source>
        <dbReference type="ARBA" id="ARBA00004651"/>
    </source>
</evidence>
<dbReference type="InterPro" id="IPR036640">
    <property type="entry name" value="ABC1_TM_sf"/>
</dbReference>
<keyword evidence="5 7" id="KW-1133">Transmembrane helix</keyword>
<dbReference type="SMART" id="SM00382">
    <property type="entry name" value="AAA"/>
    <property type="match status" value="1"/>
</dbReference>
<dbReference type="Gene3D" id="1.20.1560.10">
    <property type="entry name" value="ABC transporter type 1, transmembrane domain"/>
    <property type="match status" value="1"/>
</dbReference>
<protein>
    <submittedName>
        <fullName evidence="10">ABC transporter ATP-binding protein</fullName>
    </submittedName>
</protein>
<dbReference type="InterPro" id="IPR017871">
    <property type="entry name" value="ABC_transporter-like_CS"/>
</dbReference>
<feature type="transmembrane region" description="Helical" evidence="7">
    <location>
        <begin position="260"/>
        <end position="283"/>
    </location>
</feature>
<dbReference type="InterPro" id="IPR027417">
    <property type="entry name" value="P-loop_NTPase"/>
</dbReference>
<dbReference type="InterPro" id="IPR011527">
    <property type="entry name" value="ABC1_TM_dom"/>
</dbReference>
<dbReference type="PANTHER" id="PTHR43394">
    <property type="entry name" value="ATP-DEPENDENT PERMEASE MDL1, MITOCHONDRIAL"/>
    <property type="match status" value="1"/>
</dbReference>
<evidence type="ECO:0000256" key="7">
    <source>
        <dbReference type="SAM" id="Phobius"/>
    </source>
</evidence>
<dbReference type="Pfam" id="PF00005">
    <property type="entry name" value="ABC_tran"/>
    <property type="match status" value="1"/>
</dbReference>
<dbReference type="Pfam" id="PF00664">
    <property type="entry name" value="ABC_membrane"/>
    <property type="match status" value="1"/>
</dbReference>
<evidence type="ECO:0000256" key="2">
    <source>
        <dbReference type="ARBA" id="ARBA00022692"/>
    </source>
</evidence>
<dbReference type="GO" id="GO:0005524">
    <property type="term" value="F:ATP binding"/>
    <property type="evidence" value="ECO:0007669"/>
    <property type="project" value="UniProtKB-KW"/>
</dbReference>
<name>A0ABR8WF60_9BACL</name>
<feature type="transmembrane region" description="Helical" evidence="7">
    <location>
        <begin position="35"/>
        <end position="60"/>
    </location>
</feature>